<dbReference type="RefSeq" id="WP_058480264.1">
    <property type="nucleotide sequence ID" value="NZ_CAAAIQ010000015.1"/>
</dbReference>
<dbReference type="AlphaFoldDB" id="A0A0W1ABQ4"/>
<sequence length="1154" mass="130237">MRVKPNSTSSPQSDSKQNRALSLQLVRDAQPDRTYYLTNGIMTIGNFVSSRIAELYNTLLLTFSLDSMDWSNFKQYVWPTISSGAALIVGNYLSEAISEYQTGSPEYDFIVKFLFGAAILGYCAIHRITDKKITSQVGLSAAVASEVMGITYMYSSVFTGTGFLLDGHISDEYSLIAGLGASALIVPSTISLLTQKLQDFLVRRQYGLGAQRSDTAAISSGLTLLSNLYFQINHYVASELMVSSRLFQLGLISHNTRYAERIVQKFRNLPALFADLAPSTIKKMVAQQKKLAHDYEYNHIEHRVLRWTSDGAELFSKPRYQLRTGDLVLCDESIDLSCVPLSGELIAFKKDTNDTFTQEVELQQVSVNLKAQNGEDRWIEHKTKPSLDSNYKKIDLHAVKNGKQAGVLVGDKLNLYGSDCVFIQIKPENELVLSSAYEKKAVINDIISERKQRSVLYSILGSIIMAAFLQRDITTMPAETLRLMFTLFQTMIPFSEAFLRETVNSRLMKKLNNNLGEQSFETIDALRVVDLCNALGGYYRDRFPKGVAILSDKTGTLTTNKMNVLGLWTDDQPAEVQDTLKVTQGLLLPTQERWLKTFEVFCNAYTYNSKELEPEEHAMLEFFKSQLEDQDCLNVSIHGHNHLRKTLRIKEEIKEIESFHLGLYRKFGGRFTLVKDGKQYFLVFCGVPKQDAFAGTHLLHSYTSMQSRTEVLSRDWCLGRCTLVEKEFLTLRDMFDQDDKQKIESFLTSNTELLQSLEHHGTFIVDNPVKKGAEKFINQCRDISVPVFVATGDTIKAAENIANVLCPLNSQHIFTIRAEQIEEEAEKKEEKEDEMYPPNSTIIYSGAKEKILQHFETVMEIEPSKRPVIIFAEMSTNDKGALALYLKNHHYFVVANGDGSNDVMMMKNANVVIAHQAEDGSFAPGVDALSNISEEQLRRLFGSEKSFYELFDINLPKSLFVQQFAPLANSQEKPSEALALKSGKMTFDLAKAVGANVTEMNHQHWYSVGFDLLWLWIAFYEINQSADLPMDNRNINVSTLISNSMAIAMFFGVLQAVGNYMCCNESTNLFSMMLILLILPFALRCIFDGFKMVQNNLYPKPEPKIVEIDDSSVETIKSNSVFEYLGTLFSKKKVKQVEGVKDLANTERSNHGLK</sequence>
<feature type="transmembrane region" description="Helical" evidence="5">
    <location>
        <begin position="1005"/>
        <end position="1023"/>
    </location>
</feature>
<proteinExistence type="predicted"/>
<accession>A0A0W1ABQ4</accession>
<dbReference type="OrthoDB" id="5646736at2"/>
<evidence type="ECO:0000256" key="3">
    <source>
        <dbReference type="ARBA" id="ARBA00022989"/>
    </source>
</evidence>
<organism evidence="6 7">
    <name type="scientific">Legionella waltersii</name>
    <dbReference type="NCBI Taxonomy" id="66969"/>
    <lineage>
        <taxon>Bacteria</taxon>
        <taxon>Pseudomonadati</taxon>
        <taxon>Pseudomonadota</taxon>
        <taxon>Gammaproteobacteria</taxon>
        <taxon>Legionellales</taxon>
        <taxon>Legionellaceae</taxon>
        <taxon>Legionella</taxon>
    </lineage>
</organism>
<comment type="subcellular location">
    <subcellularLocation>
        <location evidence="1">Membrane</location>
    </subcellularLocation>
</comment>
<dbReference type="EMBL" id="LNZB01000038">
    <property type="protein sequence ID" value="KTD78796.1"/>
    <property type="molecule type" value="Genomic_DNA"/>
</dbReference>
<evidence type="ECO:0000256" key="2">
    <source>
        <dbReference type="ARBA" id="ARBA00022692"/>
    </source>
</evidence>
<comment type="caution">
    <text evidence="6">The sequence shown here is derived from an EMBL/GenBank/DDBJ whole genome shotgun (WGS) entry which is preliminary data.</text>
</comment>
<dbReference type="PATRIC" id="fig|66969.6.peg.1706"/>
<dbReference type="Gene3D" id="3.40.50.1000">
    <property type="entry name" value="HAD superfamily/HAD-like"/>
    <property type="match status" value="1"/>
</dbReference>
<dbReference type="InterPro" id="IPR023214">
    <property type="entry name" value="HAD_sf"/>
</dbReference>
<name>A0A0W1ABQ4_9GAMM</name>
<dbReference type="PANTHER" id="PTHR24092">
    <property type="entry name" value="PROBABLE PHOSPHOLIPID-TRANSPORTING ATPASE"/>
    <property type="match status" value="1"/>
</dbReference>
<gene>
    <name evidence="6" type="ORF">Lwal_1566</name>
</gene>
<evidence type="ECO:0000256" key="1">
    <source>
        <dbReference type="ARBA" id="ARBA00004370"/>
    </source>
</evidence>
<dbReference type="Proteomes" id="UP000054729">
    <property type="component" value="Unassembled WGS sequence"/>
</dbReference>
<evidence type="ECO:0000313" key="7">
    <source>
        <dbReference type="Proteomes" id="UP000054729"/>
    </source>
</evidence>
<feature type="transmembrane region" description="Helical" evidence="5">
    <location>
        <begin position="175"/>
        <end position="194"/>
    </location>
</feature>
<dbReference type="PRINTS" id="PR00119">
    <property type="entry name" value="CATATPASE"/>
</dbReference>
<evidence type="ECO:0000256" key="4">
    <source>
        <dbReference type="ARBA" id="ARBA00023136"/>
    </source>
</evidence>
<feature type="transmembrane region" description="Helical" evidence="5">
    <location>
        <begin position="1035"/>
        <end position="1057"/>
    </location>
</feature>
<feature type="transmembrane region" description="Helical" evidence="5">
    <location>
        <begin position="137"/>
        <end position="155"/>
    </location>
</feature>
<reference evidence="6 7" key="1">
    <citation type="submission" date="2015-11" db="EMBL/GenBank/DDBJ databases">
        <title>Genomic analysis of 38 Legionella species identifies large and diverse effector repertoires.</title>
        <authorList>
            <person name="Burstein D."/>
            <person name="Amaro F."/>
            <person name="Zusman T."/>
            <person name="Lifshitz Z."/>
            <person name="Cohen O."/>
            <person name="Gilbert J.A."/>
            <person name="Pupko T."/>
            <person name="Shuman H.A."/>
            <person name="Segal G."/>
        </authorList>
    </citation>
    <scope>NUCLEOTIDE SEQUENCE [LARGE SCALE GENOMIC DNA]</scope>
    <source>
        <strain evidence="6 7">ATCC 51914</strain>
    </source>
</reference>
<dbReference type="GO" id="GO:0005886">
    <property type="term" value="C:plasma membrane"/>
    <property type="evidence" value="ECO:0007669"/>
    <property type="project" value="TreeGrafter"/>
</dbReference>
<dbReference type="InterPro" id="IPR036412">
    <property type="entry name" value="HAD-like_sf"/>
</dbReference>
<keyword evidence="7" id="KW-1185">Reference proteome</keyword>
<dbReference type="GO" id="GO:0015662">
    <property type="term" value="F:P-type ion transporter activity"/>
    <property type="evidence" value="ECO:0007669"/>
    <property type="project" value="UniProtKB-ARBA"/>
</dbReference>
<dbReference type="PROSITE" id="PS00154">
    <property type="entry name" value="ATPASE_E1_E2"/>
    <property type="match status" value="1"/>
</dbReference>
<dbReference type="GO" id="GO:0140326">
    <property type="term" value="F:ATPase-coupled intramembrane lipid transporter activity"/>
    <property type="evidence" value="ECO:0007669"/>
    <property type="project" value="TreeGrafter"/>
</dbReference>
<keyword evidence="2 5" id="KW-0812">Transmembrane</keyword>
<protein>
    <submittedName>
        <fullName evidence="6">Calcium-transporting ATPase</fullName>
    </submittedName>
</protein>
<dbReference type="InterPro" id="IPR018303">
    <property type="entry name" value="ATPase_P-typ_P_site"/>
</dbReference>
<feature type="transmembrane region" description="Helical" evidence="5">
    <location>
        <begin position="1069"/>
        <end position="1087"/>
    </location>
</feature>
<dbReference type="GO" id="GO:0045332">
    <property type="term" value="P:phospholipid translocation"/>
    <property type="evidence" value="ECO:0007669"/>
    <property type="project" value="TreeGrafter"/>
</dbReference>
<dbReference type="SUPFAM" id="SSF56784">
    <property type="entry name" value="HAD-like"/>
    <property type="match status" value="1"/>
</dbReference>
<evidence type="ECO:0000256" key="5">
    <source>
        <dbReference type="SAM" id="Phobius"/>
    </source>
</evidence>
<feature type="transmembrane region" description="Helical" evidence="5">
    <location>
        <begin position="109"/>
        <end position="125"/>
    </location>
</feature>
<evidence type="ECO:0000313" key="6">
    <source>
        <dbReference type="EMBL" id="KTD78796.1"/>
    </source>
</evidence>
<keyword evidence="3 5" id="KW-1133">Transmembrane helix</keyword>
<keyword evidence="4 5" id="KW-0472">Membrane</keyword>
<dbReference type="STRING" id="66969.Lwal_1566"/>